<dbReference type="EMBL" id="AGEK01000050">
    <property type="protein sequence ID" value="EHO65932.1"/>
    <property type="molecule type" value="Genomic_DNA"/>
</dbReference>
<evidence type="ECO:0008006" key="4">
    <source>
        <dbReference type="Google" id="ProtNLM"/>
    </source>
</evidence>
<name>H1HQV2_9BACT</name>
<evidence type="ECO:0000256" key="1">
    <source>
        <dbReference type="SAM" id="SignalP"/>
    </source>
</evidence>
<sequence>MKKHLLLMLVVAGITFSFLSCSSDDDDAPLTSLKGTEWVNNEEKDLTMMLNFTTEKDFYFTKRDKNGQTVEKGTYTFEPPIVHFTVMDEKTKKTEKLTGRVDGKSLTVKEVVYKRK</sequence>
<reference evidence="2 3" key="1">
    <citation type="submission" date="2011-12" db="EMBL/GenBank/DDBJ databases">
        <title>The Genome Sequence of Prevotella maculosa OT 289.</title>
        <authorList>
            <consortium name="The Broad Institute Genome Sequencing Platform"/>
            <person name="Earl A."/>
            <person name="Ward D."/>
            <person name="Feldgarden M."/>
            <person name="Gevers D."/>
            <person name="Izard J."/>
            <person name="Blanton J.M."/>
            <person name="Mathney J."/>
            <person name="Tanner A.C."/>
            <person name="Dewhirst F.E."/>
            <person name="Young S.K."/>
            <person name="Zeng Q."/>
            <person name="Gargeya S."/>
            <person name="Fitzgerald M."/>
            <person name="Haas B."/>
            <person name="Abouelleil A."/>
            <person name="Alvarado L."/>
            <person name="Arachchi H.M."/>
            <person name="Berlin A."/>
            <person name="Chapman S.B."/>
            <person name="Gearin G."/>
            <person name="Goldberg J."/>
            <person name="Griggs A."/>
            <person name="Gujja S."/>
            <person name="Hansen M."/>
            <person name="Heiman D."/>
            <person name="Howarth C."/>
            <person name="Larimer J."/>
            <person name="Lui A."/>
            <person name="MacDonald P.J.P."/>
            <person name="McCowen C."/>
            <person name="Montmayeur A."/>
            <person name="Murphy C."/>
            <person name="Neiman D."/>
            <person name="Pearson M."/>
            <person name="Priest M."/>
            <person name="Roberts A."/>
            <person name="Saif S."/>
            <person name="Shea T."/>
            <person name="Sisk P."/>
            <person name="Stolte C."/>
            <person name="Sykes S."/>
            <person name="Wortman J."/>
            <person name="Nusbaum C."/>
            <person name="Birren B."/>
        </authorList>
    </citation>
    <scope>NUCLEOTIDE SEQUENCE [LARGE SCALE GENOMIC DNA]</scope>
    <source>
        <strain evidence="2 3">OT 289</strain>
    </source>
</reference>
<evidence type="ECO:0000313" key="3">
    <source>
        <dbReference type="Proteomes" id="UP000003167"/>
    </source>
</evidence>
<evidence type="ECO:0000313" key="2">
    <source>
        <dbReference type="EMBL" id="EHO65932.1"/>
    </source>
</evidence>
<dbReference type="OrthoDB" id="1524444at2"/>
<dbReference type="PROSITE" id="PS51257">
    <property type="entry name" value="PROKAR_LIPOPROTEIN"/>
    <property type="match status" value="1"/>
</dbReference>
<protein>
    <recommendedName>
        <fullName evidence="4">Lipocalin-like domain-containing protein</fullName>
    </recommendedName>
</protein>
<keyword evidence="3" id="KW-1185">Reference proteome</keyword>
<dbReference type="PATRIC" id="fig|999422.3.peg.2668"/>
<comment type="caution">
    <text evidence="2">The sequence shown here is derived from an EMBL/GenBank/DDBJ whole genome shotgun (WGS) entry which is preliminary data.</text>
</comment>
<gene>
    <name evidence="2" type="ORF">HMPREF9944_02546</name>
</gene>
<organism evidence="2 3">
    <name type="scientific">Segatella maculosa OT 289</name>
    <dbReference type="NCBI Taxonomy" id="999422"/>
    <lineage>
        <taxon>Bacteria</taxon>
        <taxon>Pseudomonadati</taxon>
        <taxon>Bacteroidota</taxon>
        <taxon>Bacteroidia</taxon>
        <taxon>Bacteroidales</taxon>
        <taxon>Prevotellaceae</taxon>
        <taxon>Segatella</taxon>
    </lineage>
</organism>
<accession>H1HQV2</accession>
<keyword evidence="1" id="KW-0732">Signal</keyword>
<dbReference type="AlphaFoldDB" id="H1HQV2"/>
<feature type="signal peptide" evidence="1">
    <location>
        <begin position="1"/>
        <end position="22"/>
    </location>
</feature>
<dbReference type="HOGENOM" id="CLU_2131203_0_0_10"/>
<proteinExistence type="predicted"/>
<dbReference type="Proteomes" id="UP000003167">
    <property type="component" value="Unassembled WGS sequence"/>
</dbReference>
<dbReference type="RefSeq" id="WP_008566689.1">
    <property type="nucleotide sequence ID" value="NZ_JH594516.1"/>
</dbReference>
<feature type="chain" id="PRO_5003551033" description="Lipocalin-like domain-containing protein" evidence="1">
    <location>
        <begin position="23"/>
        <end position="116"/>
    </location>
</feature>